<dbReference type="InterPro" id="IPR001878">
    <property type="entry name" value="Znf_CCHC"/>
</dbReference>
<feature type="compositionally biased region" description="Basic and acidic residues" evidence="2">
    <location>
        <begin position="600"/>
        <end position="609"/>
    </location>
</feature>
<dbReference type="SMART" id="SM00343">
    <property type="entry name" value="ZnF_C2HC"/>
    <property type="match status" value="1"/>
</dbReference>
<evidence type="ECO:0000313" key="5">
    <source>
        <dbReference type="EMBL" id="WKA03866.1"/>
    </source>
</evidence>
<feature type="compositionally biased region" description="Polar residues" evidence="2">
    <location>
        <begin position="695"/>
        <end position="711"/>
    </location>
</feature>
<feature type="compositionally biased region" description="Low complexity" evidence="2">
    <location>
        <begin position="612"/>
        <end position="625"/>
    </location>
</feature>
<name>A0ABY9DAU2_VITVI</name>
<dbReference type="PANTHER" id="PTHR37253">
    <property type="entry name" value="PROTEIN GAMETE EXPRESSED 3"/>
    <property type="match status" value="1"/>
</dbReference>
<dbReference type="InterPro" id="IPR011047">
    <property type="entry name" value="Quinoprotein_ADH-like_sf"/>
</dbReference>
<feature type="region of interest" description="Disordered" evidence="2">
    <location>
        <begin position="948"/>
        <end position="991"/>
    </location>
</feature>
<dbReference type="EMBL" id="CP126661">
    <property type="protein sequence ID" value="WKA03866.1"/>
    <property type="molecule type" value="Genomic_DNA"/>
</dbReference>
<feature type="compositionally biased region" description="Polar residues" evidence="2">
    <location>
        <begin position="970"/>
        <end position="986"/>
    </location>
</feature>
<feature type="chain" id="PRO_5045976744" description="CCHC-type domain-containing protein" evidence="3">
    <location>
        <begin position="21"/>
        <end position="1245"/>
    </location>
</feature>
<protein>
    <recommendedName>
        <fullName evidence="4">CCHC-type domain-containing protein</fullName>
    </recommendedName>
</protein>
<keyword evidence="1" id="KW-0862">Zinc</keyword>
<feature type="compositionally biased region" description="Basic residues" evidence="2">
    <location>
        <begin position="1232"/>
        <end position="1245"/>
    </location>
</feature>
<keyword evidence="1" id="KW-0863">Zinc-finger</keyword>
<dbReference type="Proteomes" id="UP001227230">
    <property type="component" value="Chromosome 14"/>
</dbReference>
<sequence length="1245" mass="138452">MRFQIFSLFLLQSASIVSLSVQFQNNSANAPSFSAQGPSQKTACRLSNPLIGYDGRVYTCSERNLFAFERNGSISWTVPLNYTCNVGIAPVHGDRGKIYLVAENRVMKINPSNIGTTESAAEVFFGPEPGQEVSDGHLRWSAGPVLYRFGYRQGCKQNVKDCYFSSIPVIDRCEASIYMSNTEGEIYSLSVRSPQFKWIQDFSSFDKVFTITPGNNGCLYVTVPVRVLVLALDVTTGNILWQRNTGPLSTTECAPVVDSNGWISIGSLDGFLYSFSPTGSLKKFPRAAVLDSVVQVSPLLDCSGYAVYISQTEMEEKISHVTGEYTCISALKPRNVVFTMLAPSTGSTYWSESYPGKFSSLLVETDLQNFVLDESVLLAFVAASKIGNPLPCRTTYQKLAASCSEARPKYLSIYTGNERAILLFLLFESAVLVLLAGLVRFCCIFWRKKKLQGQDLGKFLEKRHSLRLQKKEFDRTITELEKKAAEEASTSAVLEKLGDLVQEREGIQRKLSTTYSLGRDVTGLHRKTLLPLYDGKTRSYSFQGAKKESVTIFHTVSDASSGESYSDREISWHSFEDKESAAKAKAKAKAKAPIADGSSSDDRICKEDYLGSSSEPASSSTSSMSPLFMEKPFEELREIQSAFGLASRFVAEISVIFVVLLPQKLLLDSDMGTEELINPPAPSGSVCGSEDNELHNSNPEPGEADSSSSNSEVKEDKLNIESLMQNKVDFEKVDSRLTPGVVLDKDLVDKQLTSQGSVEVTETIVVTKLINSSSSGVPTENGCLTAPDEGPIGNHMIDGTSISGVKRARLTIDEQQPSVHVIYNSLTRDSKRKLEELLQQWSEWHAKYVSSSHDPKGQLDSGEKTYFPALHVGLNKSSAVSFWVDNQTRKQQDKEFISLDGDSVPLYDRGFALGLVSEDGQSKPEGALEIIDASRCFNCGSYNHSMKECPKPRDNVAVNNARKQHKSRRNQNPGSRNPTRYYQNSPGGRYDGLRPGALGVETRELLGLGELDPPPWLNRMREMGYPPGYLDPEEEEQPSGITIYADEEVKDEQEDGEILETEYLEPQRKMSVEFPGINAPIPKNADERRWAAGSRPHRRLNHSYEPSSRRNSHEQRWSRDYRDDGPCDSDMEISPPRSSYPPRHGGIDSSYTSYSTRGNIPRPRSPNFGRSLSDRGGRSSLVHEDSLGYNSYSSLSYSSSSSRLSPHNYGSASYENNIDDRWNGSSSWSNKDRHRHDEHRYHSRR</sequence>
<evidence type="ECO:0000256" key="2">
    <source>
        <dbReference type="SAM" id="MobiDB-lite"/>
    </source>
</evidence>
<dbReference type="Gene3D" id="2.130.10.10">
    <property type="entry name" value="YVTN repeat-like/Quinoprotein amine dehydrogenase"/>
    <property type="match status" value="1"/>
</dbReference>
<dbReference type="SUPFAM" id="SSF50998">
    <property type="entry name" value="Quinoprotein alcohol dehydrogenase-like"/>
    <property type="match status" value="1"/>
</dbReference>
<evidence type="ECO:0000313" key="6">
    <source>
        <dbReference type="Proteomes" id="UP001227230"/>
    </source>
</evidence>
<proteinExistence type="predicted"/>
<accession>A0ABY9DAU2</accession>
<feature type="compositionally biased region" description="Low complexity" evidence="2">
    <location>
        <begin position="1187"/>
        <end position="1205"/>
    </location>
</feature>
<keyword evidence="3" id="KW-0732">Signal</keyword>
<evidence type="ECO:0000256" key="3">
    <source>
        <dbReference type="SAM" id="SignalP"/>
    </source>
</evidence>
<dbReference type="SMART" id="SM00581">
    <property type="entry name" value="PSP"/>
    <property type="match status" value="1"/>
</dbReference>
<feature type="region of interest" description="Disordered" evidence="2">
    <location>
        <begin position="676"/>
        <end position="715"/>
    </location>
</feature>
<reference evidence="5 6" key="1">
    <citation type="journal article" date="2023" name="Hortic Res">
        <title>The complete reference genome for grapevine (Vitis vinifera L.) genetics and breeding.</title>
        <authorList>
            <person name="Shi X."/>
            <person name="Cao S."/>
            <person name="Wang X."/>
            <person name="Huang S."/>
            <person name="Wang Y."/>
            <person name="Liu Z."/>
            <person name="Liu W."/>
            <person name="Leng X."/>
            <person name="Peng Y."/>
            <person name="Wang N."/>
            <person name="Wang Y."/>
            <person name="Ma Z."/>
            <person name="Xu X."/>
            <person name="Zhang F."/>
            <person name="Xue H."/>
            <person name="Zhong H."/>
            <person name="Wang Y."/>
            <person name="Zhang K."/>
            <person name="Velt A."/>
            <person name="Avia K."/>
            <person name="Holtgrawe D."/>
            <person name="Grimplet J."/>
            <person name="Matus J.T."/>
            <person name="Ware D."/>
            <person name="Wu X."/>
            <person name="Wang H."/>
            <person name="Liu C."/>
            <person name="Fang Y."/>
            <person name="Rustenholz C."/>
            <person name="Cheng Z."/>
            <person name="Xiao H."/>
            <person name="Zhou Y."/>
        </authorList>
    </citation>
    <scope>NUCLEOTIDE SEQUENCE [LARGE SCALE GENOMIC DNA]</scope>
    <source>
        <strain evidence="6">cv. Pinot noir / PN40024</strain>
        <tissue evidence="5">Leaf</tissue>
    </source>
</reference>
<dbReference type="Pfam" id="PF04046">
    <property type="entry name" value="PSP"/>
    <property type="match status" value="1"/>
</dbReference>
<dbReference type="InterPro" id="IPR018391">
    <property type="entry name" value="PQQ_b-propeller_rpt"/>
</dbReference>
<keyword evidence="1" id="KW-0479">Metal-binding</keyword>
<feature type="compositionally biased region" description="Basic and acidic residues" evidence="2">
    <location>
        <begin position="1172"/>
        <end position="1186"/>
    </location>
</feature>
<feature type="signal peptide" evidence="3">
    <location>
        <begin position="1"/>
        <end position="20"/>
    </location>
</feature>
<evidence type="ECO:0000256" key="1">
    <source>
        <dbReference type="PROSITE-ProRule" id="PRU00047"/>
    </source>
</evidence>
<dbReference type="InterPro" id="IPR045301">
    <property type="entry name" value="GEX3-like"/>
</dbReference>
<dbReference type="InterPro" id="IPR006568">
    <property type="entry name" value="PSP_pro-rich"/>
</dbReference>
<dbReference type="SMART" id="SM00564">
    <property type="entry name" value="PQQ"/>
    <property type="match status" value="3"/>
</dbReference>
<dbReference type="PANTHER" id="PTHR37253:SF1">
    <property type="entry name" value="PROTEIN GAMETE EXPRESSED 3"/>
    <property type="match status" value="1"/>
</dbReference>
<gene>
    <name evidence="5" type="ORF">VitviT2T_021949</name>
</gene>
<feature type="region of interest" description="Disordered" evidence="2">
    <location>
        <begin position="589"/>
        <end position="625"/>
    </location>
</feature>
<evidence type="ECO:0000259" key="4">
    <source>
        <dbReference type="PROSITE" id="PS50158"/>
    </source>
</evidence>
<feature type="compositionally biased region" description="Basic and acidic residues" evidence="2">
    <location>
        <begin position="1107"/>
        <end position="1125"/>
    </location>
</feature>
<dbReference type="PROSITE" id="PS50158">
    <property type="entry name" value="ZF_CCHC"/>
    <property type="match status" value="1"/>
</dbReference>
<dbReference type="InterPro" id="IPR015943">
    <property type="entry name" value="WD40/YVTN_repeat-like_dom_sf"/>
</dbReference>
<organism evidence="5 6">
    <name type="scientific">Vitis vinifera</name>
    <name type="common">Grape</name>
    <dbReference type="NCBI Taxonomy" id="29760"/>
    <lineage>
        <taxon>Eukaryota</taxon>
        <taxon>Viridiplantae</taxon>
        <taxon>Streptophyta</taxon>
        <taxon>Embryophyta</taxon>
        <taxon>Tracheophyta</taxon>
        <taxon>Spermatophyta</taxon>
        <taxon>Magnoliopsida</taxon>
        <taxon>eudicotyledons</taxon>
        <taxon>Gunneridae</taxon>
        <taxon>Pentapetalae</taxon>
        <taxon>rosids</taxon>
        <taxon>Vitales</taxon>
        <taxon>Vitaceae</taxon>
        <taxon>Viteae</taxon>
        <taxon>Vitis</taxon>
    </lineage>
</organism>
<feature type="compositionally biased region" description="Polar residues" evidence="2">
    <location>
        <begin position="1149"/>
        <end position="1158"/>
    </location>
</feature>
<keyword evidence="6" id="KW-1185">Reference proteome</keyword>
<feature type="region of interest" description="Disordered" evidence="2">
    <location>
        <begin position="1063"/>
        <end position="1245"/>
    </location>
</feature>
<feature type="domain" description="CCHC-type" evidence="4">
    <location>
        <begin position="935"/>
        <end position="951"/>
    </location>
</feature>